<feature type="domain" description="Response regulatory" evidence="2">
    <location>
        <begin position="4"/>
        <end position="115"/>
    </location>
</feature>
<dbReference type="PROSITE" id="PS50110">
    <property type="entry name" value="RESPONSE_REGULATORY"/>
    <property type="match status" value="1"/>
</dbReference>
<dbReference type="SMART" id="SM00448">
    <property type="entry name" value="REC"/>
    <property type="match status" value="1"/>
</dbReference>
<keyword evidence="5" id="KW-1185">Reference proteome</keyword>
<protein>
    <submittedName>
        <fullName evidence="4">Response regulator transcription factor</fullName>
    </submittedName>
</protein>
<dbReference type="SUPFAM" id="SSF52172">
    <property type="entry name" value="CheY-like"/>
    <property type="match status" value="1"/>
</dbReference>
<name>A0A6H0KNJ3_9BACE</name>
<dbReference type="EMBL" id="CP050831">
    <property type="protein sequence ID" value="QIU95016.1"/>
    <property type="molecule type" value="Genomic_DNA"/>
</dbReference>
<dbReference type="InterPro" id="IPR046947">
    <property type="entry name" value="LytR-like"/>
</dbReference>
<dbReference type="InterPro" id="IPR001789">
    <property type="entry name" value="Sig_transdc_resp-reg_receiver"/>
</dbReference>
<dbReference type="Proteomes" id="UP000501780">
    <property type="component" value="Chromosome"/>
</dbReference>
<gene>
    <name evidence="4" type="ORF">BacF7301_13080</name>
</gene>
<sequence>MKIKCIITDDEPMARKGLRGYIEKIDFLTLVGECEDAIQLNTMLKTQPVDLIFLDIEMPEMTGLELLSNLTDPPKVIIVSAYEQYALKGYEFDVVDYLLKPVSFERFIKSANRIHALLQTEQKEDNDYIFVKSDKVLKKILFKDILFIESMENYVVIQTTSCKEVVYTTLKQLHESLPHDIFLQTHRSYIANIEKVTAIDGNQLAIPPYKIPVARNFRDNTFNLILNNRLISKK</sequence>
<dbReference type="KEGG" id="bfc:BacF7301_13080"/>
<dbReference type="SMART" id="SM00850">
    <property type="entry name" value="LytTR"/>
    <property type="match status" value="1"/>
</dbReference>
<dbReference type="PANTHER" id="PTHR37299:SF1">
    <property type="entry name" value="STAGE 0 SPORULATION PROTEIN A HOMOLOG"/>
    <property type="match status" value="1"/>
</dbReference>
<dbReference type="InterPro" id="IPR011006">
    <property type="entry name" value="CheY-like_superfamily"/>
</dbReference>
<dbReference type="GO" id="GO:0003677">
    <property type="term" value="F:DNA binding"/>
    <property type="evidence" value="ECO:0007669"/>
    <property type="project" value="InterPro"/>
</dbReference>
<dbReference type="Gene3D" id="2.40.50.1020">
    <property type="entry name" value="LytTr DNA-binding domain"/>
    <property type="match status" value="1"/>
</dbReference>
<dbReference type="PROSITE" id="PS50930">
    <property type="entry name" value="HTH_LYTTR"/>
    <property type="match status" value="1"/>
</dbReference>
<proteinExistence type="predicted"/>
<keyword evidence="1" id="KW-0597">Phosphoprotein</keyword>
<reference evidence="4 5" key="1">
    <citation type="submission" date="2020-03" db="EMBL/GenBank/DDBJ databases">
        <title>Genomic analysis of Bacteroides faecium CBA7301.</title>
        <authorList>
            <person name="Kim J."/>
            <person name="Roh S.W."/>
        </authorList>
    </citation>
    <scope>NUCLEOTIDE SEQUENCE [LARGE SCALE GENOMIC DNA]</scope>
    <source>
        <strain evidence="4 5">CBA7301</strain>
    </source>
</reference>
<evidence type="ECO:0000259" key="3">
    <source>
        <dbReference type="PROSITE" id="PS50930"/>
    </source>
</evidence>
<feature type="modified residue" description="4-aspartylphosphate" evidence="1">
    <location>
        <position position="55"/>
    </location>
</feature>
<dbReference type="Pfam" id="PF00072">
    <property type="entry name" value="Response_reg"/>
    <property type="match status" value="1"/>
</dbReference>
<evidence type="ECO:0000256" key="1">
    <source>
        <dbReference type="PROSITE-ProRule" id="PRU00169"/>
    </source>
</evidence>
<organism evidence="4 5">
    <name type="scientific">Bacteroides faecium</name>
    <dbReference type="NCBI Taxonomy" id="2715212"/>
    <lineage>
        <taxon>Bacteria</taxon>
        <taxon>Pseudomonadati</taxon>
        <taxon>Bacteroidota</taxon>
        <taxon>Bacteroidia</taxon>
        <taxon>Bacteroidales</taxon>
        <taxon>Bacteroidaceae</taxon>
        <taxon>Bacteroides</taxon>
    </lineage>
</organism>
<feature type="domain" description="HTH LytTR-type" evidence="3">
    <location>
        <begin position="129"/>
        <end position="200"/>
    </location>
</feature>
<evidence type="ECO:0000259" key="2">
    <source>
        <dbReference type="PROSITE" id="PS50110"/>
    </source>
</evidence>
<dbReference type="FunFam" id="3.40.50.2300:FF:000051">
    <property type="entry name" value="Two-component response regulator yehT"/>
    <property type="match status" value="1"/>
</dbReference>
<dbReference type="AlphaFoldDB" id="A0A6H0KNJ3"/>
<accession>A0A6H0KNJ3</accession>
<evidence type="ECO:0000313" key="5">
    <source>
        <dbReference type="Proteomes" id="UP000501780"/>
    </source>
</evidence>
<dbReference type="Gene3D" id="3.40.50.2300">
    <property type="match status" value="1"/>
</dbReference>
<evidence type="ECO:0000313" key="4">
    <source>
        <dbReference type="EMBL" id="QIU95016.1"/>
    </source>
</evidence>
<dbReference type="PANTHER" id="PTHR37299">
    <property type="entry name" value="TRANSCRIPTIONAL REGULATOR-RELATED"/>
    <property type="match status" value="1"/>
</dbReference>
<dbReference type="GO" id="GO:0000156">
    <property type="term" value="F:phosphorelay response regulator activity"/>
    <property type="evidence" value="ECO:0007669"/>
    <property type="project" value="InterPro"/>
</dbReference>
<dbReference type="Pfam" id="PF04397">
    <property type="entry name" value="LytTR"/>
    <property type="match status" value="1"/>
</dbReference>
<dbReference type="RefSeq" id="WP_167963438.1">
    <property type="nucleotide sequence ID" value="NZ_CP050831.1"/>
</dbReference>
<dbReference type="InterPro" id="IPR007492">
    <property type="entry name" value="LytTR_DNA-bd_dom"/>
</dbReference>